<dbReference type="Pfam" id="PF00534">
    <property type="entry name" value="Glycos_transf_1"/>
    <property type="match status" value="1"/>
</dbReference>
<protein>
    <submittedName>
        <fullName evidence="4">Glycosyltransferase involved in cell wall bisynthesis</fullName>
    </submittedName>
</protein>
<proteinExistence type="predicted"/>
<dbReference type="Proteomes" id="UP000219435">
    <property type="component" value="Unassembled WGS sequence"/>
</dbReference>
<evidence type="ECO:0000313" key="5">
    <source>
        <dbReference type="Proteomes" id="UP000219435"/>
    </source>
</evidence>
<dbReference type="RefSeq" id="WP_097194498.1">
    <property type="nucleotide sequence ID" value="NZ_OBQI01000002.1"/>
</dbReference>
<dbReference type="InterPro" id="IPR001296">
    <property type="entry name" value="Glyco_trans_1"/>
</dbReference>
<evidence type="ECO:0000256" key="1">
    <source>
        <dbReference type="ARBA" id="ARBA00022676"/>
    </source>
</evidence>
<organism evidence="4 5">
    <name type="scientific">Blastococcus aggregatus</name>
    <dbReference type="NCBI Taxonomy" id="38502"/>
    <lineage>
        <taxon>Bacteria</taxon>
        <taxon>Bacillati</taxon>
        <taxon>Actinomycetota</taxon>
        <taxon>Actinomycetes</taxon>
        <taxon>Geodermatophilales</taxon>
        <taxon>Geodermatophilaceae</taxon>
        <taxon>Blastococcus</taxon>
    </lineage>
</organism>
<dbReference type="OrthoDB" id="506201at2"/>
<dbReference type="AlphaFoldDB" id="A0A285V452"/>
<dbReference type="EMBL" id="OBQI01000002">
    <property type="protein sequence ID" value="SOC48924.1"/>
    <property type="molecule type" value="Genomic_DNA"/>
</dbReference>
<dbReference type="PANTHER" id="PTHR12526">
    <property type="entry name" value="GLYCOSYLTRANSFERASE"/>
    <property type="match status" value="1"/>
</dbReference>
<dbReference type="CDD" id="cd03801">
    <property type="entry name" value="GT4_PimA-like"/>
    <property type="match status" value="1"/>
</dbReference>
<evidence type="ECO:0000259" key="3">
    <source>
        <dbReference type="Pfam" id="PF00534"/>
    </source>
</evidence>
<dbReference type="GO" id="GO:0016757">
    <property type="term" value="F:glycosyltransferase activity"/>
    <property type="evidence" value="ECO:0007669"/>
    <property type="project" value="UniProtKB-KW"/>
</dbReference>
<evidence type="ECO:0000256" key="2">
    <source>
        <dbReference type="ARBA" id="ARBA00022679"/>
    </source>
</evidence>
<reference evidence="5" key="1">
    <citation type="submission" date="2017-08" db="EMBL/GenBank/DDBJ databases">
        <authorList>
            <person name="Varghese N."/>
            <person name="Submissions S."/>
        </authorList>
    </citation>
    <scope>NUCLEOTIDE SEQUENCE [LARGE SCALE GENOMIC DNA]</scope>
    <source>
        <strain evidence="5">DSM 4725</strain>
    </source>
</reference>
<accession>A0A285V452</accession>
<keyword evidence="2 4" id="KW-0808">Transferase</keyword>
<feature type="domain" description="Glycosyl transferase family 1" evidence="3">
    <location>
        <begin position="227"/>
        <end position="374"/>
    </location>
</feature>
<dbReference type="Gene3D" id="3.40.50.2000">
    <property type="entry name" value="Glycogen Phosphorylase B"/>
    <property type="match status" value="2"/>
</dbReference>
<name>A0A285V452_9ACTN</name>
<evidence type="ECO:0000313" key="4">
    <source>
        <dbReference type="EMBL" id="SOC48924.1"/>
    </source>
</evidence>
<dbReference type="PANTHER" id="PTHR12526:SF510">
    <property type="entry name" value="D-INOSITOL 3-PHOSPHATE GLYCOSYLTRANSFERASE"/>
    <property type="match status" value="1"/>
</dbReference>
<dbReference type="SUPFAM" id="SSF53756">
    <property type="entry name" value="UDP-Glycosyltransferase/glycogen phosphorylase"/>
    <property type="match status" value="1"/>
</dbReference>
<keyword evidence="5" id="KW-1185">Reference proteome</keyword>
<gene>
    <name evidence="4" type="ORF">SAMN05660748_1637</name>
</gene>
<keyword evidence="1" id="KW-0328">Glycosyltransferase</keyword>
<sequence length="400" mass="44269">MSSIEPIDRRGRIAVVPARYGEGMVGGAEIVLAEMGRRLAARGWDVEVLTTCALDHFGWKNVLPAGESVEGGLKVRRFPAVFEDDPERGWLDHAVATGQPLGLVEQQRWINAGMRSPEMYHHLLDHGEDYRALIYGPYVFWPAYAGSQLLPEKSVLWTCLHDEPAAYLDVFQPVLSGIAGLFFQTEPEHELAHRVSRKLAPHGVVGCGVEVPESYDPQGFRERYDLPERFVLYAGRREGAKGWEEMLAAFGRAVEGGLPLSLVTFGSGEVNPPPSLEGRVFDLGFLPDAERDNAFAAAEAYIQSSRFEAFSRTVMEAWLAGTPVIANGGSDVVRWHCERSGAGLVYDDEAEFVECLRLVAEAPDMARRLAKGGRDYVLESYTWDRVLDGVEKGLSTWTTP</sequence>